<evidence type="ECO:0000259" key="12">
    <source>
        <dbReference type="PROSITE" id="PS50089"/>
    </source>
</evidence>
<keyword evidence="14" id="KW-1185">Reference proteome</keyword>
<evidence type="ECO:0000256" key="1">
    <source>
        <dbReference type="ARBA" id="ARBA00004370"/>
    </source>
</evidence>
<dbReference type="PANTHER" id="PTHR46539:SF9">
    <property type="entry name" value="RING-H2 FINGER PROTEIN ATL56"/>
    <property type="match status" value="1"/>
</dbReference>
<comment type="caution">
    <text evidence="13">The sequence shown here is derived from an EMBL/GenBank/DDBJ whole genome shotgun (WGS) entry which is preliminary data.</text>
</comment>
<evidence type="ECO:0000256" key="6">
    <source>
        <dbReference type="ARBA" id="ARBA00022989"/>
    </source>
</evidence>
<keyword evidence="7 10" id="KW-0472">Membrane</keyword>
<evidence type="ECO:0000313" key="14">
    <source>
        <dbReference type="Proteomes" id="UP001345013"/>
    </source>
</evidence>
<keyword evidence="4 8" id="KW-0863">Zinc-finger</keyword>
<evidence type="ECO:0000313" key="13">
    <source>
        <dbReference type="EMBL" id="KAK5102446.1"/>
    </source>
</evidence>
<feature type="compositionally biased region" description="Low complexity" evidence="9">
    <location>
        <begin position="488"/>
        <end position="499"/>
    </location>
</feature>
<reference evidence="13 14" key="1">
    <citation type="submission" date="2023-08" db="EMBL/GenBank/DDBJ databases">
        <title>Black Yeasts Isolated from many extreme environments.</title>
        <authorList>
            <person name="Coleine C."/>
            <person name="Stajich J.E."/>
            <person name="Selbmann L."/>
        </authorList>
    </citation>
    <scope>NUCLEOTIDE SEQUENCE [LARGE SCALE GENOMIC DNA]</scope>
    <source>
        <strain evidence="13 14">CCFEE 5885</strain>
    </source>
</reference>
<dbReference type="InterPro" id="IPR001841">
    <property type="entry name" value="Znf_RING"/>
</dbReference>
<evidence type="ECO:0000256" key="7">
    <source>
        <dbReference type="ARBA" id="ARBA00023136"/>
    </source>
</evidence>
<evidence type="ECO:0000256" key="9">
    <source>
        <dbReference type="SAM" id="MobiDB-lite"/>
    </source>
</evidence>
<evidence type="ECO:0000256" key="10">
    <source>
        <dbReference type="SAM" id="Phobius"/>
    </source>
</evidence>
<comment type="subcellular location">
    <subcellularLocation>
        <location evidence="1">Membrane</location>
    </subcellularLocation>
</comment>
<evidence type="ECO:0000256" key="11">
    <source>
        <dbReference type="SAM" id="SignalP"/>
    </source>
</evidence>
<dbReference type="CDD" id="cd16454">
    <property type="entry name" value="RING-H2_PA-TM-RING"/>
    <property type="match status" value="1"/>
</dbReference>
<dbReference type="PROSITE" id="PS50089">
    <property type="entry name" value="ZF_RING_2"/>
    <property type="match status" value="1"/>
</dbReference>
<feature type="domain" description="RING-type" evidence="12">
    <location>
        <begin position="344"/>
        <end position="386"/>
    </location>
</feature>
<proteinExistence type="predicted"/>
<evidence type="ECO:0000256" key="4">
    <source>
        <dbReference type="ARBA" id="ARBA00022771"/>
    </source>
</evidence>
<dbReference type="Gene3D" id="3.30.40.10">
    <property type="entry name" value="Zinc/RING finger domain, C3HC4 (zinc finger)"/>
    <property type="match status" value="1"/>
</dbReference>
<dbReference type="SUPFAM" id="SSF57850">
    <property type="entry name" value="RING/U-box"/>
    <property type="match status" value="1"/>
</dbReference>
<dbReference type="PANTHER" id="PTHR46539">
    <property type="entry name" value="E3 UBIQUITIN-PROTEIN LIGASE ATL42"/>
    <property type="match status" value="1"/>
</dbReference>
<gene>
    <name evidence="13" type="ORF">LTR24_000005</name>
</gene>
<dbReference type="Proteomes" id="UP001345013">
    <property type="component" value="Unassembled WGS sequence"/>
</dbReference>
<accession>A0ABR0KPI2</accession>
<feature type="chain" id="PRO_5046931267" description="RING-type domain-containing protein" evidence="11">
    <location>
        <begin position="24"/>
        <end position="559"/>
    </location>
</feature>
<keyword evidence="6 10" id="KW-1133">Transmembrane helix</keyword>
<feature type="transmembrane region" description="Helical" evidence="10">
    <location>
        <begin position="214"/>
        <end position="236"/>
    </location>
</feature>
<organism evidence="13 14">
    <name type="scientific">Lithohypha guttulata</name>
    <dbReference type="NCBI Taxonomy" id="1690604"/>
    <lineage>
        <taxon>Eukaryota</taxon>
        <taxon>Fungi</taxon>
        <taxon>Dikarya</taxon>
        <taxon>Ascomycota</taxon>
        <taxon>Pezizomycotina</taxon>
        <taxon>Eurotiomycetes</taxon>
        <taxon>Chaetothyriomycetidae</taxon>
        <taxon>Chaetothyriales</taxon>
        <taxon>Trichomeriaceae</taxon>
        <taxon>Lithohypha</taxon>
    </lineage>
</organism>
<name>A0ABR0KPI2_9EURO</name>
<feature type="region of interest" description="Disordered" evidence="9">
    <location>
        <begin position="480"/>
        <end position="559"/>
    </location>
</feature>
<dbReference type="Pfam" id="PF13639">
    <property type="entry name" value="zf-RING_2"/>
    <property type="match status" value="1"/>
</dbReference>
<feature type="signal peptide" evidence="11">
    <location>
        <begin position="1"/>
        <end position="23"/>
    </location>
</feature>
<evidence type="ECO:0000256" key="8">
    <source>
        <dbReference type="PROSITE-ProRule" id="PRU00175"/>
    </source>
</evidence>
<feature type="compositionally biased region" description="Basic and acidic residues" evidence="9">
    <location>
        <begin position="500"/>
        <end position="527"/>
    </location>
</feature>
<dbReference type="SMART" id="SM00184">
    <property type="entry name" value="RING"/>
    <property type="match status" value="1"/>
</dbReference>
<feature type="compositionally biased region" description="Polar residues" evidence="9">
    <location>
        <begin position="295"/>
        <end position="308"/>
    </location>
</feature>
<feature type="region of interest" description="Disordered" evidence="9">
    <location>
        <begin position="407"/>
        <end position="435"/>
    </location>
</feature>
<evidence type="ECO:0000256" key="3">
    <source>
        <dbReference type="ARBA" id="ARBA00022723"/>
    </source>
</evidence>
<feature type="region of interest" description="Disordered" evidence="9">
    <location>
        <begin position="291"/>
        <end position="320"/>
    </location>
</feature>
<evidence type="ECO:0000256" key="2">
    <source>
        <dbReference type="ARBA" id="ARBA00022692"/>
    </source>
</evidence>
<keyword evidence="3" id="KW-0479">Metal-binding</keyword>
<keyword evidence="11" id="KW-0732">Signal</keyword>
<protein>
    <recommendedName>
        <fullName evidence="12">RING-type domain-containing protein</fullName>
    </recommendedName>
</protein>
<keyword evidence="5" id="KW-0862">Zinc</keyword>
<sequence length="559" mass="60993">MPLFRSCTTLAAALLALVTTTSAQTVIPSNDTSDIPPFESSPRFWVNGTNFDSFRIVPLGWYSRISQQNFRAIDIEGPLVYVDDTNANQFITDTINYISCDPEDYPGVLDADDVFRMVATAQQTNSVILYSTRASHCEAYNLRSFPVANGIFSTLDPVLARSVANQVRNSSGGEYSTILPDMQSYTRVNDSSSNTSGYSGSGVTPGPTTAVAMIILYTITGIITALFVVIIVTGAIRAHRHPERYGSTNIAGRPRRTRAKGIARAMLDTIPIVKFGDKDETPQNKEVDIEMAPPASSTAQDKSISATAEVTEPDKDVGVSGAAPVAATNTANPDGTDETGQLGCSICTEDFTKGEEVRVLPCNHKFHPECVDPWLLNVSGTCPLCRIDLRPKDEQQAESTRRALIATADTTGRGASLSNNYDMAPPLGHLPLRLDRDRRNSSAVFNGAGRRDTNTNAFASLRSVASGSREDRIAALRRFRQQRRNRTESSAGAAETSAEQQEHEEERRGLSTRLRERFRIRTGRQGEDESAETPTESSSRAAREQRQSAVGMPRATWHT</sequence>
<evidence type="ECO:0000256" key="5">
    <source>
        <dbReference type="ARBA" id="ARBA00022833"/>
    </source>
</evidence>
<dbReference type="EMBL" id="JAVRRG010000001">
    <property type="protein sequence ID" value="KAK5102446.1"/>
    <property type="molecule type" value="Genomic_DNA"/>
</dbReference>
<dbReference type="InterPro" id="IPR013083">
    <property type="entry name" value="Znf_RING/FYVE/PHD"/>
</dbReference>
<keyword evidence="2 10" id="KW-0812">Transmembrane</keyword>